<dbReference type="Pfam" id="PF00071">
    <property type="entry name" value="Ras"/>
    <property type="match status" value="1"/>
</dbReference>
<evidence type="ECO:0000313" key="6">
    <source>
        <dbReference type="Proteomes" id="UP000235786"/>
    </source>
</evidence>
<dbReference type="GO" id="GO:0005525">
    <property type="term" value="F:GTP binding"/>
    <property type="evidence" value="ECO:0007669"/>
    <property type="project" value="UniProtKB-KW"/>
</dbReference>
<evidence type="ECO:0000313" key="5">
    <source>
        <dbReference type="EMBL" id="PMD32041.1"/>
    </source>
</evidence>
<dbReference type="EMBL" id="KZ613960">
    <property type="protein sequence ID" value="PMD32041.1"/>
    <property type="molecule type" value="Genomic_DNA"/>
</dbReference>
<dbReference type="PRINTS" id="PR00449">
    <property type="entry name" value="RASTRNSFRMNG"/>
</dbReference>
<proteinExistence type="predicted"/>
<dbReference type="SMART" id="SM00173">
    <property type="entry name" value="RAS"/>
    <property type="match status" value="1"/>
</dbReference>
<evidence type="ECO:0000256" key="4">
    <source>
        <dbReference type="SAM" id="MobiDB-lite"/>
    </source>
</evidence>
<accession>A0A2J6R0L6</accession>
<dbReference type="InterPro" id="IPR001806">
    <property type="entry name" value="Small_GTPase"/>
</dbReference>
<dbReference type="PROSITE" id="PS51420">
    <property type="entry name" value="RHO"/>
    <property type="match status" value="1"/>
</dbReference>
<feature type="region of interest" description="Disordered" evidence="4">
    <location>
        <begin position="121"/>
        <end position="142"/>
    </location>
</feature>
<feature type="compositionally biased region" description="Basic and acidic residues" evidence="4">
    <location>
        <begin position="124"/>
        <end position="133"/>
    </location>
</feature>
<organism evidence="5 6">
    <name type="scientific">Hyaloscypha variabilis (strain UAMH 11265 / GT02V1 / F)</name>
    <name type="common">Meliniomyces variabilis</name>
    <dbReference type="NCBI Taxonomy" id="1149755"/>
    <lineage>
        <taxon>Eukaryota</taxon>
        <taxon>Fungi</taxon>
        <taxon>Dikarya</taxon>
        <taxon>Ascomycota</taxon>
        <taxon>Pezizomycotina</taxon>
        <taxon>Leotiomycetes</taxon>
        <taxon>Helotiales</taxon>
        <taxon>Hyaloscyphaceae</taxon>
        <taxon>Hyaloscypha</taxon>
        <taxon>Hyaloscypha variabilis</taxon>
    </lineage>
</organism>
<dbReference type="NCBIfam" id="TIGR00231">
    <property type="entry name" value="small_GTP"/>
    <property type="match status" value="1"/>
</dbReference>
<dbReference type="SMART" id="SM00174">
    <property type="entry name" value="RHO"/>
    <property type="match status" value="1"/>
</dbReference>
<dbReference type="GO" id="GO:0007264">
    <property type="term" value="P:small GTPase-mediated signal transduction"/>
    <property type="evidence" value="ECO:0007669"/>
    <property type="project" value="InterPro"/>
</dbReference>
<dbReference type="PANTHER" id="PTHR24072">
    <property type="entry name" value="RHO FAMILY GTPASE"/>
    <property type="match status" value="1"/>
</dbReference>
<dbReference type="Gene3D" id="3.40.50.300">
    <property type="entry name" value="P-loop containing nucleotide triphosphate hydrolases"/>
    <property type="match status" value="1"/>
</dbReference>
<dbReference type="Proteomes" id="UP000235786">
    <property type="component" value="Unassembled WGS sequence"/>
</dbReference>
<evidence type="ECO:0000256" key="2">
    <source>
        <dbReference type="ARBA" id="ARBA00022741"/>
    </source>
</evidence>
<keyword evidence="1" id="KW-0488">Methylation</keyword>
<keyword evidence="6" id="KW-1185">Reference proteome</keyword>
<dbReference type="InterPro" id="IPR003578">
    <property type="entry name" value="Small_GTPase_Rho"/>
</dbReference>
<feature type="compositionally biased region" description="Polar residues" evidence="4">
    <location>
        <begin position="66"/>
        <end position="86"/>
    </location>
</feature>
<dbReference type="PROSITE" id="PS51419">
    <property type="entry name" value="RAB"/>
    <property type="match status" value="1"/>
</dbReference>
<dbReference type="SMART" id="SM00175">
    <property type="entry name" value="RAB"/>
    <property type="match status" value="1"/>
</dbReference>
<feature type="region of interest" description="Disordered" evidence="4">
    <location>
        <begin position="66"/>
        <end position="104"/>
    </location>
</feature>
<dbReference type="InterPro" id="IPR027417">
    <property type="entry name" value="P-loop_NTPase"/>
</dbReference>
<keyword evidence="3" id="KW-0342">GTP-binding</keyword>
<name>A0A2J6R0L6_HYAVF</name>
<evidence type="ECO:0000256" key="3">
    <source>
        <dbReference type="ARBA" id="ARBA00023134"/>
    </source>
</evidence>
<dbReference type="InterPro" id="IPR005225">
    <property type="entry name" value="Small_GTP-bd"/>
</dbReference>
<evidence type="ECO:0000256" key="1">
    <source>
        <dbReference type="ARBA" id="ARBA00022481"/>
    </source>
</evidence>
<reference evidence="5 6" key="1">
    <citation type="submission" date="2016-04" db="EMBL/GenBank/DDBJ databases">
        <title>A degradative enzymes factory behind the ericoid mycorrhizal symbiosis.</title>
        <authorList>
            <consortium name="DOE Joint Genome Institute"/>
            <person name="Martino E."/>
            <person name="Morin E."/>
            <person name="Grelet G."/>
            <person name="Kuo A."/>
            <person name="Kohler A."/>
            <person name="Daghino S."/>
            <person name="Barry K."/>
            <person name="Choi C."/>
            <person name="Cichocki N."/>
            <person name="Clum A."/>
            <person name="Copeland A."/>
            <person name="Hainaut M."/>
            <person name="Haridas S."/>
            <person name="Labutti K."/>
            <person name="Lindquist E."/>
            <person name="Lipzen A."/>
            <person name="Khouja H.-R."/>
            <person name="Murat C."/>
            <person name="Ohm R."/>
            <person name="Olson A."/>
            <person name="Spatafora J."/>
            <person name="Veneault-Fourrey C."/>
            <person name="Henrissat B."/>
            <person name="Grigoriev I."/>
            <person name="Martin F."/>
            <person name="Perotto S."/>
        </authorList>
    </citation>
    <scope>NUCLEOTIDE SEQUENCE [LARGE SCALE GENOMIC DNA]</scope>
    <source>
        <strain evidence="5 6">F</strain>
    </source>
</reference>
<dbReference type="OrthoDB" id="8830751at2759"/>
<keyword evidence="5" id="KW-0378">Hydrolase</keyword>
<dbReference type="AlphaFoldDB" id="A0A2J6R0L6"/>
<sequence>MSVSSNQSTLLGAPPNSVVLNPVPSPVERIDSVASGESVPKFHRYHNYSDSRVTAGVPATVFSLTDTSSSTLNPDTSSHSAETPNTAELHRQSREPPTIGEASDANKHHLRTGFAESGFAKKPAALEKERSSTDTRGQASRDSVAVASNIQWTVSELSKVVDVRRKLLIVGDPDCGKTALLMHSNSYGQYFGDVEIEVEEKLVSLELWDTKTSSIFDGLRSQIYSGTHVILMCFAIDSRDSFDGVQDKWIGEMSKYCEGVPVLLVGCKKDLRGDYKAVVEIGKSNQKQVTYEEGLKVRRRMEAWYTYLECSAKTDEGIREVFEYAARATLAYWKSSKEEKPGLFRRMFSKSSS</sequence>
<dbReference type="PROSITE" id="PS51421">
    <property type="entry name" value="RAS"/>
    <property type="match status" value="1"/>
</dbReference>
<keyword evidence="2" id="KW-0547">Nucleotide-binding</keyword>
<dbReference type="STRING" id="1149755.A0A2J6R0L6"/>
<dbReference type="GO" id="GO:0003924">
    <property type="term" value="F:GTPase activity"/>
    <property type="evidence" value="ECO:0007669"/>
    <property type="project" value="InterPro"/>
</dbReference>
<gene>
    <name evidence="5" type="ORF">L207DRAFT_441022</name>
</gene>
<protein>
    <submittedName>
        <fullName evidence="5">P-loop containing nucleoside triphosphate hydrolase protein</fullName>
    </submittedName>
</protein>
<dbReference type="SUPFAM" id="SSF52540">
    <property type="entry name" value="P-loop containing nucleoside triphosphate hydrolases"/>
    <property type="match status" value="1"/>
</dbReference>